<dbReference type="GO" id="GO:0051726">
    <property type="term" value="P:regulation of cell cycle"/>
    <property type="evidence" value="ECO:0007669"/>
    <property type="project" value="TreeGrafter"/>
</dbReference>
<name>A0AAE0SJM0_9BIVA</name>
<reference evidence="8" key="3">
    <citation type="submission" date="2023-05" db="EMBL/GenBank/DDBJ databases">
        <authorList>
            <person name="Smith C.H."/>
        </authorList>
    </citation>
    <scope>NUCLEOTIDE SEQUENCE</scope>
    <source>
        <strain evidence="8">CHS0354</strain>
        <tissue evidence="8">Mantle</tissue>
    </source>
</reference>
<evidence type="ECO:0000256" key="3">
    <source>
        <dbReference type="ARBA" id="ARBA00022771"/>
    </source>
</evidence>
<dbReference type="FunFam" id="1.10.1170.10:FF:000002">
    <property type="entry name" value="Baculoviral IAP repeat containing 7"/>
    <property type="match status" value="1"/>
</dbReference>
<protein>
    <recommendedName>
        <fullName evidence="7">RING-type domain-containing protein</fullName>
    </recommendedName>
</protein>
<organism evidence="8 9">
    <name type="scientific">Potamilus streckersoni</name>
    <dbReference type="NCBI Taxonomy" id="2493646"/>
    <lineage>
        <taxon>Eukaryota</taxon>
        <taxon>Metazoa</taxon>
        <taxon>Spiralia</taxon>
        <taxon>Lophotrochozoa</taxon>
        <taxon>Mollusca</taxon>
        <taxon>Bivalvia</taxon>
        <taxon>Autobranchia</taxon>
        <taxon>Heteroconchia</taxon>
        <taxon>Palaeoheterodonta</taxon>
        <taxon>Unionida</taxon>
        <taxon>Unionoidea</taxon>
        <taxon>Unionidae</taxon>
        <taxon>Ambleminae</taxon>
        <taxon>Lampsilini</taxon>
        <taxon>Potamilus</taxon>
    </lineage>
</organism>
<dbReference type="GO" id="GO:0061630">
    <property type="term" value="F:ubiquitin protein ligase activity"/>
    <property type="evidence" value="ECO:0007669"/>
    <property type="project" value="TreeGrafter"/>
</dbReference>
<dbReference type="SMART" id="SM00184">
    <property type="entry name" value="RING"/>
    <property type="match status" value="1"/>
</dbReference>
<evidence type="ECO:0000256" key="1">
    <source>
        <dbReference type="ARBA" id="ARBA00006672"/>
    </source>
</evidence>
<dbReference type="Pfam" id="PF13920">
    <property type="entry name" value="zf-C3HC4_3"/>
    <property type="match status" value="1"/>
</dbReference>
<evidence type="ECO:0000313" key="8">
    <source>
        <dbReference type="EMBL" id="KAK3593112.1"/>
    </source>
</evidence>
<reference evidence="8" key="2">
    <citation type="journal article" date="2021" name="Genome Biol. Evol.">
        <title>Developing a high-quality reference genome for a parasitic bivalve with doubly uniparental inheritance (Bivalvia: Unionida).</title>
        <authorList>
            <person name="Smith C.H."/>
        </authorList>
    </citation>
    <scope>NUCLEOTIDE SEQUENCE</scope>
    <source>
        <strain evidence="8">CHS0354</strain>
        <tissue evidence="8">Mantle</tissue>
    </source>
</reference>
<dbReference type="SMART" id="SM00238">
    <property type="entry name" value="BIR"/>
    <property type="match status" value="2"/>
</dbReference>
<dbReference type="GO" id="GO:0043066">
    <property type="term" value="P:negative regulation of apoptotic process"/>
    <property type="evidence" value="ECO:0007669"/>
    <property type="project" value="TreeGrafter"/>
</dbReference>
<dbReference type="Pfam" id="PF00653">
    <property type="entry name" value="BIR"/>
    <property type="match status" value="2"/>
</dbReference>
<keyword evidence="3 5" id="KW-0863">Zinc-finger</keyword>
<dbReference type="Gene3D" id="1.10.1170.10">
    <property type="entry name" value="Inhibitor Of Apoptosis Protein (2mihbC-IAP-1), Chain A"/>
    <property type="match status" value="2"/>
</dbReference>
<dbReference type="InterPro" id="IPR001370">
    <property type="entry name" value="BIR_rpt"/>
</dbReference>
<keyword evidence="9" id="KW-1185">Reference proteome</keyword>
<dbReference type="InterPro" id="IPR011029">
    <property type="entry name" value="DEATH-like_dom_sf"/>
</dbReference>
<dbReference type="GO" id="GO:0031398">
    <property type="term" value="P:positive regulation of protein ubiquitination"/>
    <property type="evidence" value="ECO:0007669"/>
    <property type="project" value="TreeGrafter"/>
</dbReference>
<evidence type="ECO:0000256" key="2">
    <source>
        <dbReference type="ARBA" id="ARBA00022723"/>
    </source>
</evidence>
<dbReference type="PROSITE" id="PS50089">
    <property type="entry name" value="ZF_RING_2"/>
    <property type="match status" value="1"/>
</dbReference>
<evidence type="ECO:0000256" key="6">
    <source>
        <dbReference type="SAM" id="MobiDB-lite"/>
    </source>
</evidence>
<sequence>MESESLHWLRFAKCLVTLESELLRKLLKFIIQTCLCEYNTLWLDKADFHDQCNHLKVSWNTFDKPYRELDASSQQILHSLLAECKNTYWIAPMEIRIQLSVRKNWEDDVRDFNHGTHQYTLKKWSSEMQNLERLNTPLLTLINDWTQEFINICQADEFDLVRLTERHHERTNNSSVVVVNKLECWMRKWPGELHTVLTSFQQKEMNRDHELHIELQASSASGQSEIEKLLVQMITFILSSKCHILQTLVTTVRNILQAKHRTFQLGLTNTFNTCKMSEWHNQFQQVGAFISDTHNIDKTSQTAVQAFPLASNRHIRDCFYSERIDVLKSKLSRIIRNLQWSSIYQIYGYIDLGMFDKILLNIMHRNVFPICLLEIGWSSQMLGTDQSVETDLMRLKICWISYIGHIAAPTVIFNEFQNLCTLFTASLQRRSKAFCGEFKLNVNKKTAQLKSYPSNFCEDIEIKLKVINLNKYDILNLERSTDEKRNICRNHVQTIDEKAQKLHEHEIFKTQRCLMKVSQTYSTLLLERIRDAEHKSNSSSLYARMQWCGDFYLNHAEEDEQFDSAGFADNGRKIHAANTYVPNSKPAGTENGMVQMIDHYVLINGRSSKSNPLPIVVTPLLLAEEACFHTPVRVTDDPSDYISLTCEKRPANVSFRVKDNLLEHLSSVSKMTKEQDLVKFREKVKLHSSRKKSDICSLVKGFFTILGTIIYARSNGSKTLLYTLSELNVQISLPKEMFEARMNDRNVNDIDLQDKKKHYLQRLTRNPFESLPQPILNRDAIVCFVEGQTRDTFGGSSVSPFEHGELREMLNQLASDNVPGPQVTMKYEMLRLLTMKSFPEGNHPFAIRMAGAGFYYAGNRDQVVCYCCGSRKDNWVLGDIPLFIHKTMFPSCSFLTRNDTVNVPIIKTKFVRSSADIPLIGLQNSNGSNQLDTAQGESPLTLLSSEQQSENISSRNHQMLLTNKGSPTHQLMPSGGKNVFDCGQKSIAHILYSTEDPPPMYPQYSSKRMRINSFQGWPVELRHRPEEMAECGFYYAGFGDCVRCFCCGVGLRQWINEDDPWIEHARWSTSCIYVLRMKGEEFVSLVKMAVEIAEKDDASRNNSGVNLPNQDNTEKVPANTVKEDCHNSKSTNSTAPKHFTDSTAISSGAVGGILTTPISSPGNADMQKYFLTDAARSVLDMGYEPKLVLRAIERVLKKKGSVELTGQIIMEAVFEIEEDKGNIKLPQTNQSEQENRRNAKDSAAAERVKSGDLAINSDQIVRQHTELRDATLCKICLDKTMSVVFLPCGHLVTCPDCASVMRKCPVCRSLIKGTVKTLFS</sequence>
<dbReference type="CDD" id="cd16713">
    <property type="entry name" value="RING-HC_BIRC2_3_7"/>
    <property type="match status" value="1"/>
</dbReference>
<dbReference type="Proteomes" id="UP001195483">
    <property type="component" value="Unassembled WGS sequence"/>
</dbReference>
<dbReference type="PANTHER" id="PTHR10044">
    <property type="entry name" value="INHIBITOR OF APOPTOSIS"/>
    <property type="match status" value="1"/>
</dbReference>
<keyword evidence="4" id="KW-0862">Zinc</keyword>
<feature type="region of interest" description="Disordered" evidence="6">
    <location>
        <begin position="1224"/>
        <end position="1243"/>
    </location>
</feature>
<dbReference type="PROSITE" id="PS50143">
    <property type="entry name" value="BIR_REPEAT_2"/>
    <property type="match status" value="2"/>
</dbReference>
<dbReference type="SUPFAM" id="SSF57924">
    <property type="entry name" value="Inhibitor of apoptosis (IAP) repeat"/>
    <property type="match status" value="2"/>
</dbReference>
<reference evidence="8" key="1">
    <citation type="journal article" date="2021" name="Genome Biol. Evol.">
        <title>A High-Quality Reference Genome for a Parasitic Bivalve with Doubly Uniparental Inheritance (Bivalvia: Unionida).</title>
        <authorList>
            <person name="Smith C.H."/>
        </authorList>
    </citation>
    <scope>NUCLEOTIDE SEQUENCE</scope>
    <source>
        <strain evidence="8">CHS0354</strain>
    </source>
</reference>
<evidence type="ECO:0000313" key="9">
    <source>
        <dbReference type="Proteomes" id="UP001195483"/>
    </source>
</evidence>
<evidence type="ECO:0000259" key="7">
    <source>
        <dbReference type="PROSITE" id="PS50089"/>
    </source>
</evidence>
<dbReference type="InterPro" id="IPR050784">
    <property type="entry name" value="IAP"/>
</dbReference>
<dbReference type="CDD" id="cd00022">
    <property type="entry name" value="BIR"/>
    <property type="match status" value="2"/>
</dbReference>
<dbReference type="Gene3D" id="1.10.8.10">
    <property type="entry name" value="DNA helicase RuvA subunit, C-terminal domain"/>
    <property type="match status" value="1"/>
</dbReference>
<proteinExistence type="inferred from homology"/>
<feature type="domain" description="RING-type" evidence="7">
    <location>
        <begin position="1273"/>
        <end position="1308"/>
    </location>
</feature>
<dbReference type="GO" id="GO:0043027">
    <property type="term" value="F:cysteine-type endopeptidase inhibitor activity involved in apoptotic process"/>
    <property type="evidence" value="ECO:0007669"/>
    <property type="project" value="TreeGrafter"/>
</dbReference>
<accession>A0AAE0SJM0</accession>
<feature type="compositionally biased region" description="Basic and acidic residues" evidence="6">
    <location>
        <begin position="1233"/>
        <end position="1243"/>
    </location>
</feature>
<evidence type="ECO:0000256" key="5">
    <source>
        <dbReference type="PROSITE-ProRule" id="PRU00175"/>
    </source>
</evidence>
<evidence type="ECO:0000256" key="4">
    <source>
        <dbReference type="ARBA" id="ARBA00022833"/>
    </source>
</evidence>
<dbReference type="GO" id="GO:0008270">
    <property type="term" value="F:zinc ion binding"/>
    <property type="evidence" value="ECO:0007669"/>
    <property type="project" value="UniProtKB-KW"/>
</dbReference>
<dbReference type="InterPro" id="IPR001841">
    <property type="entry name" value="Znf_RING"/>
</dbReference>
<comment type="caution">
    <text evidence="8">The sequence shown here is derived from an EMBL/GenBank/DDBJ whole genome shotgun (WGS) entry which is preliminary data.</text>
</comment>
<dbReference type="EMBL" id="JAEAOA010001131">
    <property type="protein sequence ID" value="KAK3593112.1"/>
    <property type="molecule type" value="Genomic_DNA"/>
</dbReference>
<dbReference type="GO" id="GO:0005634">
    <property type="term" value="C:nucleus"/>
    <property type="evidence" value="ECO:0007669"/>
    <property type="project" value="TreeGrafter"/>
</dbReference>
<dbReference type="PANTHER" id="PTHR10044:SF139">
    <property type="entry name" value="DEATH-ASSOCIATED INHIBITOR OF APOPTOSIS 2"/>
    <property type="match status" value="1"/>
</dbReference>
<comment type="similarity">
    <text evidence="1">Belongs to the IAP family.</text>
</comment>
<gene>
    <name evidence="8" type="ORF">CHS0354_018237</name>
</gene>
<dbReference type="GO" id="GO:0005737">
    <property type="term" value="C:cytoplasm"/>
    <property type="evidence" value="ECO:0007669"/>
    <property type="project" value="TreeGrafter"/>
</dbReference>
<keyword evidence="2" id="KW-0479">Metal-binding</keyword>
<dbReference type="Gene3D" id="1.10.533.10">
    <property type="entry name" value="Death Domain, Fas"/>
    <property type="match status" value="1"/>
</dbReference>